<organism evidence="1">
    <name type="scientific">Satyrvirus sp</name>
    <dbReference type="NCBI Taxonomy" id="2487771"/>
    <lineage>
        <taxon>Viruses</taxon>
        <taxon>Varidnaviria</taxon>
        <taxon>Bamfordvirae</taxon>
        <taxon>Nucleocytoviricota</taxon>
        <taxon>Megaviricetes</taxon>
        <taxon>Imitervirales</taxon>
        <taxon>Mimiviridae</taxon>
        <taxon>Megamimivirinae</taxon>
    </lineage>
</organism>
<proteinExistence type="predicted"/>
<dbReference type="Gene3D" id="3.60.10.10">
    <property type="entry name" value="Endonuclease/exonuclease/phosphatase"/>
    <property type="match status" value="1"/>
</dbReference>
<accession>A0A3G5AJA7</accession>
<sequence>MIKILSYNIYYKGTIIKNNRAEIKACNPVLYKNNIIYTSCSKNIIKFIEKNKPYDFVGLQESVRWKNLVGLTPALNSMNVESYKPVDNEVVIFYDKKYILDKINNKIKGWMENEHRPFIILFFEQKICLINIHAGHHGDIYKFDGHLEYILNLPLYKNDINKYLEKLQTYDIILMGDLNDNLKKSETFNILKKKFYGIDGGRELYGVNKKLTCCDPSMNSSKLTVSFDHILSSWPTIRSQVVRVKKASDHNPIISTITTKKNIGYDFDGVLHVDVSDPDSEGQRHATSEYGPYRPFSEIINKIENDFGEGYNIYIITARENDKNNREAVKTFINSTKLKKIFDHIKIYYTSNNDKTEIIHQLKINTFYDDSCLRIKELYNSMENNKLPDMEELFFVKPETFSWVIINGQTAKILCNIETSLTKKLRSDPSISKINNLVKKMENPNMDEMEPIIKLLNHIIKKYNLHLNDKINSFAKDLDKYLDYLAANKIYSKSSVNFNTKTIRNIIQIAVKEINYLVS</sequence>
<gene>
    <name evidence="1" type="ORF">Satyrvirus21_3</name>
</gene>
<dbReference type="Gene3D" id="3.40.50.1000">
    <property type="entry name" value="HAD superfamily/HAD-like"/>
    <property type="match status" value="1"/>
</dbReference>
<dbReference type="InterPro" id="IPR036691">
    <property type="entry name" value="Endo/exonu/phosph_ase_sf"/>
</dbReference>
<evidence type="ECO:0008006" key="2">
    <source>
        <dbReference type="Google" id="ProtNLM"/>
    </source>
</evidence>
<evidence type="ECO:0000313" key="1">
    <source>
        <dbReference type="EMBL" id="AYV85519.1"/>
    </source>
</evidence>
<dbReference type="SUPFAM" id="SSF56219">
    <property type="entry name" value="DNase I-like"/>
    <property type="match status" value="1"/>
</dbReference>
<protein>
    <recommendedName>
        <fullName evidence="2">Endonuclease/exonuclease/phosphatase family protein</fullName>
    </recommendedName>
</protein>
<reference evidence="1" key="1">
    <citation type="submission" date="2018-10" db="EMBL/GenBank/DDBJ databases">
        <title>Hidden diversity of soil giant viruses.</title>
        <authorList>
            <person name="Schulz F."/>
            <person name="Alteio L."/>
            <person name="Goudeau D."/>
            <person name="Ryan E.M."/>
            <person name="Malmstrom R.R."/>
            <person name="Blanchard J."/>
            <person name="Woyke T."/>
        </authorList>
    </citation>
    <scope>NUCLEOTIDE SEQUENCE</scope>
    <source>
        <strain evidence="1">SAV1</strain>
    </source>
</reference>
<dbReference type="EMBL" id="MK072457">
    <property type="protein sequence ID" value="AYV85519.1"/>
    <property type="molecule type" value="Genomic_DNA"/>
</dbReference>
<dbReference type="SUPFAM" id="SSF56784">
    <property type="entry name" value="HAD-like"/>
    <property type="match status" value="1"/>
</dbReference>
<name>A0A3G5AJA7_9VIRU</name>
<dbReference type="InterPro" id="IPR023214">
    <property type="entry name" value="HAD_sf"/>
</dbReference>
<dbReference type="InterPro" id="IPR036412">
    <property type="entry name" value="HAD-like_sf"/>
</dbReference>